<comment type="caution">
    <text evidence="1">The sequence shown here is derived from an EMBL/GenBank/DDBJ whole genome shotgun (WGS) entry which is preliminary data.</text>
</comment>
<protein>
    <submittedName>
        <fullName evidence="1">Uncharacterized protein</fullName>
    </submittedName>
</protein>
<reference evidence="1 2" key="1">
    <citation type="journal article" date="2024" name="G3 (Bethesda)">
        <title>Genome assembly of Hibiscus sabdariffa L. provides insights into metabolisms of medicinal natural products.</title>
        <authorList>
            <person name="Kim T."/>
        </authorList>
    </citation>
    <scope>NUCLEOTIDE SEQUENCE [LARGE SCALE GENOMIC DNA]</scope>
    <source>
        <strain evidence="1">TK-2024</strain>
        <tissue evidence="1">Old leaves</tissue>
    </source>
</reference>
<dbReference type="EMBL" id="JBBPBM010000164">
    <property type="protein sequence ID" value="KAK8502694.1"/>
    <property type="molecule type" value="Genomic_DNA"/>
</dbReference>
<proteinExistence type="predicted"/>
<dbReference type="Proteomes" id="UP001472677">
    <property type="component" value="Unassembled WGS sequence"/>
</dbReference>
<sequence length="69" mass="7735">MLTRTPRLLRWEEYSGMTSGIGVCSVTVADFWAILLGLEVGWSRNLRTIMGEYEKPSKFVVMPEIAAAV</sequence>
<keyword evidence="2" id="KW-1185">Reference proteome</keyword>
<gene>
    <name evidence="1" type="ORF">V6N12_073182</name>
</gene>
<accession>A0ABR2B6V5</accession>
<name>A0ABR2B6V5_9ROSI</name>
<evidence type="ECO:0000313" key="2">
    <source>
        <dbReference type="Proteomes" id="UP001472677"/>
    </source>
</evidence>
<organism evidence="1 2">
    <name type="scientific">Hibiscus sabdariffa</name>
    <name type="common">roselle</name>
    <dbReference type="NCBI Taxonomy" id="183260"/>
    <lineage>
        <taxon>Eukaryota</taxon>
        <taxon>Viridiplantae</taxon>
        <taxon>Streptophyta</taxon>
        <taxon>Embryophyta</taxon>
        <taxon>Tracheophyta</taxon>
        <taxon>Spermatophyta</taxon>
        <taxon>Magnoliopsida</taxon>
        <taxon>eudicotyledons</taxon>
        <taxon>Gunneridae</taxon>
        <taxon>Pentapetalae</taxon>
        <taxon>rosids</taxon>
        <taxon>malvids</taxon>
        <taxon>Malvales</taxon>
        <taxon>Malvaceae</taxon>
        <taxon>Malvoideae</taxon>
        <taxon>Hibiscus</taxon>
    </lineage>
</organism>
<evidence type="ECO:0000313" key="1">
    <source>
        <dbReference type="EMBL" id="KAK8502694.1"/>
    </source>
</evidence>